<evidence type="ECO:0000313" key="3">
    <source>
        <dbReference type="Proteomes" id="UP000000420"/>
    </source>
</evidence>
<dbReference type="AlphaFoldDB" id="A0A0H2X6J4"/>
<name>A0A0H2X6J4_XANC8</name>
<evidence type="ECO:0000256" key="1">
    <source>
        <dbReference type="SAM" id="MobiDB-lite"/>
    </source>
</evidence>
<feature type="region of interest" description="Disordered" evidence="1">
    <location>
        <begin position="118"/>
        <end position="146"/>
    </location>
</feature>
<dbReference type="Proteomes" id="UP000000420">
    <property type="component" value="Chromosome"/>
</dbReference>
<dbReference type="EMBL" id="CP000050">
    <property type="protein sequence ID" value="AAY48154.1"/>
    <property type="molecule type" value="Genomic_DNA"/>
</dbReference>
<evidence type="ECO:0000313" key="2">
    <source>
        <dbReference type="EMBL" id="AAY48154.1"/>
    </source>
</evidence>
<accession>A0A0H2X6J4</accession>
<proteinExistence type="predicted"/>
<gene>
    <name evidence="2" type="ordered locus">XC_1084</name>
</gene>
<sequence length="348" mass="37446">MLPRLEAACSLRVLQLPCGVRSLSHLFTRLSSRALLRMAAAALRRCACSSPDACSNRWNHRAIAWSHLGVLSISRSSLMQSRPSRWPWLLAIPVVIGAGWWLFRGTVEAPNAASTPKPTAVAAAAPTPPAPAAPSAPQHPLPAHPADAADAAIPPLAKSDSAAWEALRALVPDEAALAIVLRDHLIQRAVVMIDNLTQPSMSRRASVLQPVPGELQVAEADGRSVIDTPNATRYAPYVAAFTALDAQALVATYVRFYPLIQQAYAELGAPDRYFNDRLIAVIDHLLLTPEAAQPIVVVKDERGRYRYADPALESLSVGQKALLRLGPTQAAAVKAQLQRIRAAVLRGR</sequence>
<dbReference type="KEGG" id="xcb:XC_1084"/>
<protein>
    <recommendedName>
        <fullName evidence="4">DUF3014 domain-containing protein</fullName>
    </recommendedName>
</protein>
<dbReference type="HOGENOM" id="CLU_068472_0_0_6"/>
<organism evidence="2 3">
    <name type="scientific">Xanthomonas campestris pv. campestris (strain 8004)</name>
    <dbReference type="NCBI Taxonomy" id="314565"/>
    <lineage>
        <taxon>Bacteria</taxon>
        <taxon>Pseudomonadati</taxon>
        <taxon>Pseudomonadota</taxon>
        <taxon>Gammaproteobacteria</taxon>
        <taxon>Lysobacterales</taxon>
        <taxon>Lysobacteraceae</taxon>
        <taxon>Xanthomonas</taxon>
    </lineage>
</organism>
<evidence type="ECO:0008006" key="4">
    <source>
        <dbReference type="Google" id="ProtNLM"/>
    </source>
</evidence>
<dbReference type="InterPro" id="IPR021382">
    <property type="entry name" value="DUF3014"/>
</dbReference>
<dbReference type="Pfam" id="PF11219">
    <property type="entry name" value="DUF3014"/>
    <property type="match status" value="1"/>
</dbReference>
<reference evidence="2 3" key="1">
    <citation type="journal article" date="2005" name="Genome Res.">
        <title>Comparative and functional genomic analyses of the pathogenicity of phytopathogen Xanthomonas campestris pv. campestris.</title>
        <authorList>
            <person name="Qian W."/>
            <person name="Jia Y."/>
            <person name="Ren S.X."/>
            <person name="He Y.Q."/>
            <person name="Feng J.X."/>
            <person name="Lu L.F."/>
            <person name="Sun Q."/>
            <person name="Ying G."/>
            <person name="Tang D.J."/>
            <person name="Tang H."/>
            <person name="Wu W."/>
            <person name="Hao P."/>
            <person name="Wang L."/>
            <person name="Jiang B.L."/>
            <person name="Zeng S."/>
            <person name="Gu W.Y."/>
            <person name="Lu G."/>
            <person name="Rong L."/>
            <person name="Tian Y."/>
            <person name="Yao Z."/>
            <person name="Fu G."/>
            <person name="Chen B."/>
            <person name="Fang R."/>
            <person name="Qiang B."/>
            <person name="Chen Z."/>
            <person name="Zhao G.P."/>
            <person name="Tang J.L."/>
            <person name="He C."/>
        </authorList>
    </citation>
    <scope>NUCLEOTIDE SEQUENCE [LARGE SCALE GENOMIC DNA]</scope>
    <source>
        <strain evidence="2 3">8004</strain>
    </source>
</reference>
<feature type="compositionally biased region" description="Pro residues" evidence="1">
    <location>
        <begin position="126"/>
        <end position="143"/>
    </location>
</feature>